<dbReference type="PANTHER" id="PTHR45984">
    <property type="entry name" value="RNA (RNA) POLYMERASE II ASSOCIATED PROTEIN HOMOLOG"/>
    <property type="match status" value="1"/>
</dbReference>
<evidence type="ECO:0000256" key="2">
    <source>
        <dbReference type="ARBA" id="ARBA00022490"/>
    </source>
</evidence>
<sequence length="153" mass="17006">MAAKDHPSLWGFGTTKTFKIPIEHLDFKYIEKCSDVKHLEKILCVLRSGEEGYYPELTEFCEKRLKALAPQSRALRKDKPAATASSFTAGEWEKIDGDIKVQSNSSFCDVVVLCIHSLHLVEILGFVSIRKGLFSSNDLVLVASCAQENIVSA</sequence>
<evidence type="ECO:0000256" key="1">
    <source>
        <dbReference type="ARBA" id="ARBA00004496"/>
    </source>
</evidence>
<reference evidence="5 6" key="1">
    <citation type="journal article" date="2020" name="Nature">
        <title>Six reference-quality genomes reveal evolution of bat adaptations.</title>
        <authorList>
            <person name="Jebb D."/>
            <person name="Huang Z."/>
            <person name="Pippel M."/>
            <person name="Hughes G.M."/>
            <person name="Lavrichenko K."/>
            <person name="Devanna P."/>
            <person name="Winkler S."/>
            <person name="Jermiin L.S."/>
            <person name="Skirmuntt E.C."/>
            <person name="Katzourakis A."/>
            <person name="Burkitt-Gray L."/>
            <person name="Ray D.A."/>
            <person name="Sullivan K.A.M."/>
            <person name="Roscito J.G."/>
            <person name="Kirilenko B.M."/>
            <person name="Davalos L.M."/>
            <person name="Corthals A.P."/>
            <person name="Power M.L."/>
            <person name="Jones G."/>
            <person name="Ransome R.D."/>
            <person name="Dechmann D.K.N."/>
            <person name="Locatelli A.G."/>
            <person name="Puechmaille S.J."/>
            <person name="Fedrigo O."/>
            <person name="Jarvis E.D."/>
            <person name="Hiller M."/>
            <person name="Vernes S.C."/>
            <person name="Myers E.W."/>
            <person name="Teeling E.C."/>
        </authorList>
    </citation>
    <scope>NUCLEOTIDE SEQUENCE [LARGE SCALE GENOMIC DNA]</scope>
    <source>
        <strain evidence="5">Bat1K_MPI-CBG_1</strain>
    </source>
</reference>
<organism evidence="5 6">
    <name type="scientific">Phyllostomus discolor</name>
    <name type="common">pale spear-nosed bat</name>
    <dbReference type="NCBI Taxonomy" id="89673"/>
    <lineage>
        <taxon>Eukaryota</taxon>
        <taxon>Metazoa</taxon>
        <taxon>Chordata</taxon>
        <taxon>Craniata</taxon>
        <taxon>Vertebrata</taxon>
        <taxon>Euteleostomi</taxon>
        <taxon>Mammalia</taxon>
        <taxon>Eutheria</taxon>
        <taxon>Laurasiatheria</taxon>
        <taxon>Chiroptera</taxon>
        <taxon>Yangochiroptera</taxon>
        <taxon>Phyllostomidae</taxon>
        <taxon>Phyllostominae</taxon>
        <taxon>Phyllostomus</taxon>
    </lineage>
</organism>
<evidence type="ECO:0000256" key="4">
    <source>
        <dbReference type="ARBA" id="ARBA00022803"/>
    </source>
</evidence>
<name>A0A833ZRC6_9CHIR</name>
<proteinExistence type="predicted"/>
<dbReference type="Proteomes" id="UP000664940">
    <property type="component" value="Unassembled WGS sequence"/>
</dbReference>
<evidence type="ECO:0000256" key="3">
    <source>
        <dbReference type="ARBA" id="ARBA00022737"/>
    </source>
</evidence>
<dbReference type="InterPro" id="IPR051982">
    <property type="entry name" value="CiliaryAsmbly_MitoImport"/>
</dbReference>
<protein>
    <submittedName>
        <fullName evidence="5">Sperm associated antigen 1</fullName>
    </submittedName>
</protein>
<keyword evidence="4" id="KW-0802">TPR repeat</keyword>
<keyword evidence="3" id="KW-0677">Repeat</keyword>
<comment type="caution">
    <text evidence="5">The sequence shown here is derived from an EMBL/GenBank/DDBJ whole genome shotgun (WGS) entry which is preliminary data.</text>
</comment>
<dbReference type="AlphaFoldDB" id="A0A833ZRC6"/>
<dbReference type="EMBL" id="JABVXQ010000007">
    <property type="protein sequence ID" value="KAF6101208.1"/>
    <property type="molecule type" value="Genomic_DNA"/>
</dbReference>
<keyword evidence="2" id="KW-0963">Cytoplasm</keyword>
<accession>A0A833ZRC6</accession>
<dbReference type="GO" id="GO:0005829">
    <property type="term" value="C:cytosol"/>
    <property type="evidence" value="ECO:0007669"/>
    <property type="project" value="TreeGrafter"/>
</dbReference>
<evidence type="ECO:0000313" key="6">
    <source>
        <dbReference type="Proteomes" id="UP000664940"/>
    </source>
</evidence>
<evidence type="ECO:0000313" key="5">
    <source>
        <dbReference type="EMBL" id="KAF6101208.1"/>
    </source>
</evidence>
<dbReference type="PANTHER" id="PTHR45984:SF3">
    <property type="entry name" value="SPERM-ASSOCIATED ANTIGEN 1"/>
    <property type="match status" value="1"/>
</dbReference>
<gene>
    <name evidence="5" type="ORF">HJG60_017961</name>
</gene>
<comment type="subcellular location">
    <subcellularLocation>
        <location evidence="1">Cytoplasm</location>
    </subcellularLocation>
</comment>